<evidence type="ECO:0000313" key="3">
    <source>
        <dbReference type="Proteomes" id="UP000707138"/>
    </source>
</evidence>
<accession>A0ABS2GFM9</accession>
<gene>
    <name evidence="2" type="ORF">H6A01_06530</name>
</gene>
<organism evidence="2 3">
    <name type="scientific">Veillonella magna</name>
    <dbReference type="NCBI Taxonomy" id="464322"/>
    <lineage>
        <taxon>Bacteria</taxon>
        <taxon>Bacillati</taxon>
        <taxon>Bacillota</taxon>
        <taxon>Negativicutes</taxon>
        <taxon>Veillonellales</taxon>
        <taxon>Veillonellaceae</taxon>
        <taxon>Veillonella</taxon>
    </lineage>
</organism>
<comment type="caution">
    <text evidence="2">The sequence shown here is derived from an EMBL/GenBank/DDBJ whole genome shotgun (WGS) entry which is preliminary data.</text>
</comment>
<sequence>MKRTGVVTSHTVRINDEQLTFELTRKAVKRINLRVVKDGTVKVSAAPRVPLHRIEAFVITEADFIRRARAQLAMAAIKRPDPFRYRNGDIFTVLGTSVTLRIQWVSAPKEEGCYYDTASGEVWLYVVADADEVHRRRILERFWRELGKKTFPPLLMTALEAMRQQGYKGPVPELRMRRMKSRWGSCMPSRPWITMNTRLLEGPREYIYYVMVHEAAHLLRADHSPVFHALVAHELPQWPMLKKALNDYFRNKPML</sequence>
<dbReference type="EMBL" id="JACJLA010000010">
    <property type="protein sequence ID" value="MBM6912974.1"/>
    <property type="molecule type" value="Genomic_DNA"/>
</dbReference>
<reference evidence="2 3" key="1">
    <citation type="journal article" date="2021" name="Sci. Rep.">
        <title>The distribution of antibiotic resistance genes in chicken gut microbiota commensals.</title>
        <authorList>
            <person name="Juricova H."/>
            <person name="Matiasovicova J."/>
            <person name="Kubasova T."/>
            <person name="Cejkova D."/>
            <person name="Rychlik I."/>
        </authorList>
    </citation>
    <scope>NUCLEOTIDE SEQUENCE [LARGE SCALE GENOMIC DNA]</scope>
    <source>
        <strain evidence="2 3">An537</strain>
    </source>
</reference>
<evidence type="ECO:0000259" key="1">
    <source>
        <dbReference type="Pfam" id="PF01863"/>
    </source>
</evidence>
<proteinExistence type="predicted"/>
<dbReference type="PANTHER" id="PTHR30399:SF1">
    <property type="entry name" value="UTP PYROPHOSPHATASE"/>
    <property type="match status" value="1"/>
</dbReference>
<evidence type="ECO:0000313" key="2">
    <source>
        <dbReference type="EMBL" id="MBM6912974.1"/>
    </source>
</evidence>
<dbReference type="InterPro" id="IPR002725">
    <property type="entry name" value="YgjP-like_metallopeptidase"/>
</dbReference>
<dbReference type="Gene3D" id="3.30.2010.10">
    <property type="entry name" value="Metalloproteases ('zincins'), catalytic domain"/>
    <property type="match status" value="1"/>
</dbReference>
<name>A0ABS2GFM9_9FIRM</name>
<dbReference type="InterPro" id="IPR053136">
    <property type="entry name" value="UTP_pyrophosphatase-like"/>
</dbReference>
<dbReference type="RefSeq" id="WP_205087975.1">
    <property type="nucleotide sequence ID" value="NZ_JACJLA010000010.1"/>
</dbReference>
<feature type="domain" description="YgjP-like metallopeptidase" evidence="1">
    <location>
        <begin position="29"/>
        <end position="247"/>
    </location>
</feature>
<keyword evidence="3" id="KW-1185">Reference proteome</keyword>
<dbReference type="PANTHER" id="PTHR30399">
    <property type="entry name" value="UNCHARACTERIZED PROTEIN YGJP"/>
    <property type="match status" value="1"/>
</dbReference>
<dbReference type="Proteomes" id="UP000707138">
    <property type="component" value="Unassembled WGS sequence"/>
</dbReference>
<dbReference type="Pfam" id="PF01863">
    <property type="entry name" value="YgjP-like"/>
    <property type="match status" value="1"/>
</dbReference>
<dbReference type="CDD" id="cd07344">
    <property type="entry name" value="M48_yhfN_like"/>
    <property type="match status" value="1"/>
</dbReference>
<protein>
    <submittedName>
        <fullName evidence="2">M48 family metallopeptidase</fullName>
    </submittedName>
</protein>